<comment type="subcellular location">
    <subcellularLocation>
        <location evidence="1">Cytoplasm</location>
        <location evidence="1">Cytosol</location>
    </subcellularLocation>
</comment>
<dbReference type="AlphaFoldDB" id="A0A8J0U5W8"/>
<evidence type="ECO:0000313" key="10">
    <source>
        <dbReference type="RefSeq" id="XP_018095523.2"/>
    </source>
</evidence>
<dbReference type="RefSeq" id="XP_018095523.2">
    <property type="nucleotide sequence ID" value="XM_018240034.2"/>
</dbReference>
<dbReference type="KEGG" id="xla:108703748"/>
<keyword evidence="4" id="KW-0391">Immunity</keyword>
<dbReference type="Pfam" id="PF13553">
    <property type="entry name" value="FIIND"/>
    <property type="match status" value="1"/>
</dbReference>
<feature type="region of interest" description="Disordered" evidence="6">
    <location>
        <begin position="647"/>
        <end position="693"/>
    </location>
</feature>
<dbReference type="InterPro" id="IPR001315">
    <property type="entry name" value="CARD"/>
</dbReference>
<dbReference type="InterPro" id="IPR033516">
    <property type="entry name" value="CARD8/ASC/NALP1_CARD"/>
</dbReference>
<feature type="compositionally biased region" description="Polar residues" evidence="6">
    <location>
        <begin position="215"/>
        <end position="227"/>
    </location>
</feature>
<dbReference type="Pfam" id="PF23679">
    <property type="entry name" value="UPA-FIIND"/>
    <property type="match status" value="1"/>
</dbReference>
<dbReference type="GO" id="GO:0045087">
    <property type="term" value="P:innate immune response"/>
    <property type="evidence" value="ECO:0007669"/>
    <property type="project" value="UniProtKB-KW"/>
</dbReference>
<dbReference type="PANTHER" id="PTHR46985:SF4">
    <property type="entry name" value="CASPASE RECRUITMENT DOMAIN-CONTAINING PROTEIN 8"/>
    <property type="match status" value="1"/>
</dbReference>
<feature type="region of interest" description="Disordered" evidence="6">
    <location>
        <begin position="1"/>
        <end position="35"/>
    </location>
</feature>
<sequence>MESEKQLQETRGGSDGNSERSEESHKDVRGSSIKYRKYSMLDHRKVPKPLRLEIEVTDTSSEEEIKYLRTDRDTDMRSVVNRYLSLRKCNDLYSATIRCLQSALADAGFYYVGPGDRVRCFSCGGELENWERWDVPLTRHQQSFPDCPYVRGGQRAAVFPINAQYQYLRKESPLFHMSERPSQKVPSSSNCPTVQGQIKDPDYSKVKSITEGESETSAPPSGSSISGQKPLRTMSDENNRLETYRGHRHHFPYNNQRSLSRAGFYYVGPGDRVRCFSCGGELENWEYWDVPLTRHQRSFPDCHKLWGQYQYQHKESQLFHMMERLSPTVPSSSNCPTVQGLIKEPDYSKVKSITEGESEISAPPSGSSISGQKPLGTMRDKHNRLETYRGHRHQFPHNNRQSLSQAGFYYVGPGDRVRCFSCGGELENWEYWDVPLTRHQRSFPDCHKLWGQYQYQHKESQLFHMMERLSPTEVESITEGESEISAPPSGSSISGQKPLWTMSDENNRLETYRGHRHHFPLNNRQSLSRAGFYYVGPGDRVRCFSCAGELENWKDWDDPLTQHQISFPDCPYVLELEAKGLLNLSTELIECMNYMNNPGLSHIKNTGETLSWIFPSSFVTHCDKTKPTELEPGGNLKRRLSLPEFLEETDANETKKAGQRHRNKSFKAKKKKKDQEEGLSGPIKEEASGQVEEGISDQVVVGASGQEKEGASGQVEEGASGQVEEGASGQVKEGASGQVEEGASGQVEEVISDQVEVGASGQVKEWAYGQVKEGASGQVKEWASGQVKEWAYGQVKQGASGQVEVGASGQVKEEDSGQVEEGISQVEVEPRVQKEETRDWPRGSAEECELCGKILEVPRISPQRSGTKYRLVVPGEGLFRCSETGLQFCVESPANIDIEIGSWVEFLGHLHQYTYDIVGPLFNITVKSGQVSAVYLPHYVCLKGGDVDKAMFRVAHYKDDNMILESPNRVEPFYVVLENPTFSPVGVIKLQPSPNGRRRKIPTHGVVMLYSRYKTGYTIHLYLMPHDLSLKQAVHNKETGNCFYWMDKPPRTSTIYTGTQYVVGGPEDAEINPEELELCLDVKSELYNYSEIYLEEIQDKMYLQLTCEVNNTSAWRTRLRTEDLIPKAQVTQDNQHFVDRHRAALIDRMSHIDPVLDDLLGDKILTQEQYDTVRSNRTSQEKMRHLYDCVKTWGKIEKEMFYSTLFVHNRALIKDLLCS</sequence>
<dbReference type="GO" id="GO:0140608">
    <property type="term" value="F:cysteine-type endopeptidase activator activity"/>
    <property type="evidence" value="ECO:0000318"/>
    <property type="project" value="GO_Central"/>
</dbReference>
<organism evidence="9 10">
    <name type="scientific">Xenopus laevis</name>
    <name type="common">African clawed frog</name>
    <dbReference type="NCBI Taxonomy" id="8355"/>
    <lineage>
        <taxon>Eukaryota</taxon>
        <taxon>Metazoa</taxon>
        <taxon>Chordata</taxon>
        <taxon>Craniata</taxon>
        <taxon>Vertebrata</taxon>
        <taxon>Euteleostomi</taxon>
        <taxon>Amphibia</taxon>
        <taxon>Batrachia</taxon>
        <taxon>Anura</taxon>
        <taxon>Pipoidea</taxon>
        <taxon>Pipidae</taxon>
        <taxon>Xenopodinae</taxon>
        <taxon>Xenopus</taxon>
        <taxon>Xenopus</taxon>
    </lineage>
</organism>
<dbReference type="Gene3D" id="1.10.1170.10">
    <property type="entry name" value="Inhibitor Of Apoptosis Protein (2mihbC-IAP-1), Chain A"/>
    <property type="match status" value="4"/>
</dbReference>
<dbReference type="CDD" id="cd08330">
    <property type="entry name" value="CARD_ASC_NALP1"/>
    <property type="match status" value="1"/>
</dbReference>
<evidence type="ECO:0000259" key="7">
    <source>
        <dbReference type="PROSITE" id="PS50209"/>
    </source>
</evidence>
<dbReference type="GO" id="GO:0006954">
    <property type="term" value="P:inflammatory response"/>
    <property type="evidence" value="ECO:0000318"/>
    <property type="project" value="GO_Central"/>
</dbReference>
<dbReference type="CDD" id="cd00022">
    <property type="entry name" value="BIR"/>
    <property type="match status" value="4"/>
</dbReference>
<dbReference type="InterPro" id="IPR001370">
    <property type="entry name" value="BIR_rpt"/>
</dbReference>
<feature type="compositionally biased region" description="Low complexity" evidence="6">
    <location>
        <begin position="483"/>
        <end position="495"/>
    </location>
</feature>
<feature type="region of interest" description="Disordered" evidence="6">
    <location>
        <begin position="705"/>
        <end position="744"/>
    </location>
</feature>
<feature type="region of interest" description="Disordered" evidence="6">
    <location>
        <begin position="354"/>
        <end position="375"/>
    </location>
</feature>
<feature type="compositionally biased region" description="Low complexity" evidence="6">
    <location>
        <begin position="359"/>
        <end position="371"/>
    </location>
</feature>
<dbReference type="InterPro" id="IPR011029">
    <property type="entry name" value="DEATH-like_dom_sf"/>
</dbReference>
<keyword evidence="2" id="KW-0963">Cytoplasm</keyword>
<dbReference type="GO" id="GO:0002218">
    <property type="term" value="P:activation of innate immune response"/>
    <property type="evidence" value="ECO:0000318"/>
    <property type="project" value="GO_Central"/>
</dbReference>
<proteinExistence type="predicted"/>
<keyword evidence="5" id="KW-0395">Inflammatory response</keyword>
<feature type="compositionally biased region" description="Basic residues" evidence="6">
    <location>
        <begin position="657"/>
        <end position="672"/>
    </location>
</feature>
<dbReference type="SUPFAM" id="SSF47986">
    <property type="entry name" value="DEATH domain"/>
    <property type="match status" value="1"/>
</dbReference>
<dbReference type="PROSITE" id="PS51830">
    <property type="entry name" value="FIIND"/>
    <property type="match status" value="1"/>
</dbReference>
<evidence type="ECO:0000256" key="3">
    <source>
        <dbReference type="ARBA" id="ARBA00022588"/>
    </source>
</evidence>
<dbReference type="Gene3D" id="1.10.533.10">
    <property type="entry name" value="Death Domain, Fas"/>
    <property type="match status" value="1"/>
</dbReference>
<keyword evidence="9" id="KW-1185">Reference proteome</keyword>
<dbReference type="GO" id="GO:0042981">
    <property type="term" value="P:regulation of apoptotic process"/>
    <property type="evidence" value="ECO:0007669"/>
    <property type="project" value="InterPro"/>
</dbReference>
<dbReference type="PANTHER" id="PTHR46985">
    <property type="entry name" value="NACHT, LRR AND PYD DOMAINS-CONTAINING PROTEIN 1"/>
    <property type="match status" value="1"/>
</dbReference>
<feature type="domain" description="FIIND" evidence="8">
    <location>
        <begin position="849"/>
        <end position="1133"/>
    </location>
</feature>
<dbReference type="PROSITE" id="PS50143">
    <property type="entry name" value="BIR_REPEAT_2"/>
    <property type="match status" value="4"/>
</dbReference>
<feature type="compositionally biased region" description="Basic and acidic residues" evidence="6">
    <location>
        <begin position="199"/>
        <end position="210"/>
    </location>
</feature>
<dbReference type="GO" id="GO:0072559">
    <property type="term" value="C:NLRP3 inflammasome complex"/>
    <property type="evidence" value="ECO:0000318"/>
    <property type="project" value="GO_Central"/>
</dbReference>
<dbReference type="SUPFAM" id="SSF57924">
    <property type="entry name" value="Inhibitor of apoptosis (IAP) repeat"/>
    <property type="match status" value="4"/>
</dbReference>
<evidence type="ECO:0000256" key="1">
    <source>
        <dbReference type="ARBA" id="ARBA00004514"/>
    </source>
</evidence>
<dbReference type="PROSITE" id="PS50209">
    <property type="entry name" value="CARD"/>
    <property type="match status" value="1"/>
</dbReference>
<dbReference type="GO" id="GO:0097193">
    <property type="term" value="P:intrinsic apoptotic signaling pathway"/>
    <property type="evidence" value="ECO:0000318"/>
    <property type="project" value="GO_Central"/>
</dbReference>
<dbReference type="PROSITE" id="PS01282">
    <property type="entry name" value="BIR_REPEAT_1"/>
    <property type="match status" value="1"/>
</dbReference>
<feature type="domain" description="CARD" evidence="7">
    <location>
        <begin position="1130"/>
        <end position="1219"/>
    </location>
</feature>
<reference evidence="10" key="1">
    <citation type="submission" date="2025-08" db="UniProtKB">
        <authorList>
            <consortium name="RefSeq"/>
        </authorList>
    </citation>
    <scope>IDENTIFICATION</scope>
    <source>
        <strain evidence="10">J_2021</strain>
        <tissue evidence="10">Erythrocytes</tissue>
    </source>
</reference>
<evidence type="ECO:0000259" key="8">
    <source>
        <dbReference type="PROSITE" id="PS51830"/>
    </source>
</evidence>
<dbReference type="GeneID" id="108703748"/>
<accession>A0A8J0U5W8</accession>
<feature type="region of interest" description="Disordered" evidence="6">
    <location>
        <begin position="178"/>
        <end position="232"/>
    </location>
</feature>
<feature type="compositionally biased region" description="Polar residues" evidence="6">
    <location>
        <begin position="184"/>
        <end position="196"/>
    </location>
</feature>
<dbReference type="Pfam" id="PF00619">
    <property type="entry name" value="CARD"/>
    <property type="match status" value="1"/>
</dbReference>
<dbReference type="OrthoDB" id="428577at2759"/>
<name>A0A8J0U5W8_XENLA</name>
<dbReference type="InterPro" id="IPR025307">
    <property type="entry name" value="FIIND_dom"/>
</dbReference>
<dbReference type="SMART" id="SM00238">
    <property type="entry name" value="BIR"/>
    <property type="match status" value="4"/>
</dbReference>
<evidence type="ECO:0000256" key="2">
    <source>
        <dbReference type="ARBA" id="ARBA00022490"/>
    </source>
</evidence>
<dbReference type="FunFam" id="1.10.533.10:FF:000013">
    <property type="entry name" value="Apoptosis-associated speck-like protein containing a CARD"/>
    <property type="match status" value="1"/>
</dbReference>
<dbReference type="Pfam" id="PF00653">
    <property type="entry name" value="BIR"/>
    <property type="match status" value="4"/>
</dbReference>
<feature type="compositionally biased region" description="Basic and acidic residues" evidence="6">
    <location>
        <begin position="17"/>
        <end position="29"/>
    </location>
</feature>
<protein>
    <submittedName>
        <fullName evidence="10">Uncharacterized protein LOC108703748</fullName>
    </submittedName>
</protein>
<gene>
    <name evidence="10" type="primary">LOC108703748</name>
</gene>
<evidence type="ECO:0000256" key="6">
    <source>
        <dbReference type="SAM" id="MobiDB-lite"/>
    </source>
</evidence>
<dbReference type="InterPro" id="IPR051249">
    <property type="entry name" value="NLRP_Inflammasome"/>
</dbReference>
<feature type="region of interest" description="Disordered" evidence="6">
    <location>
        <begin position="479"/>
        <end position="499"/>
    </location>
</feature>
<dbReference type="Proteomes" id="UP000186698">
    <property type="component" value="Chromosome 9_10L"/>
</dbReference>
<keyword evidence="3" id="KW-0399">Innate immunity</keyword>
<dbReference type="GO" id="GO:0005634">
    <property type="term" value="C:nucleus"/>
    <property type="evidence" value="ECO:0000318"/>
    <property type="project" value="GO_Central"/>
</dbReference>
<evidence type="ECO:0000256" key="4">
    <source>
        <dbReference type="ARBA" id="ARBA00022859"/>
    </source>
</evidence>
<dbReference type="GO" id="GO:0038187">
    <property type="term" value="F:pattern recognition receptor activity"/>
    <property type="evidence" value="ECO:0000318"/>
    <property type="project" value="GO_Central"/>
</dbReference>
<evidence type="ECO:0000313" key="9">
    <source>
        <dbReference type="Proteomes" id="UP000186698"/>
    </source>
</evidence>
<evidence type="ECO:0000256" key="5">
    <source>
        <dbReference type="ARBA" id="ARBA00023198"/>
    </source>
</evidence>